<dbReference type="Proteomes" id="UP000789524">
    <property type="component" value="Unassembled WGS sequence"/>
</dbReference>
<gene>
    <name evidence="2" type="ORF">DCHRY22_LOCUS7095</name>
</gene>
<keyword evidence="3" id="KW-1185">Reference proteome</keyword>
<evidence type="ECO:0000313" key="2">
    <source>
        <dbReference type="EMBL" id="CAG9566458.1"/>
    </source>
</evidence>
<organism evidence="2 3">
    <name type="scientific">Danaus chrysippus</name>
    <name type="common">African queen</name>
    <dbReference type="NCBI Taxonomy" id="151541"/>
    <lineage>
        <taxon>Eukaryota</taxon>
        <taxon>Metazoa</taxon>
        <taxon>Ecdysozoa</taxon>
        <taxon>Arthropoda</taxon>
        <taxon>Hexapoda</taxon>
        <taxon>Insecta</taxon>
        <taxon>Pterygota</taxon>
        <taxon>Neoptera</taxon>
        <taxon>Endopterygota</taxon>
        <taxon>Lepidoptera</taxon>
        <taxon>Glossata</taxon>
        <taxon>Ditrysia</taxon>
        <taxon>Papilionoidea</taxon>
        <taxon>Nymphalidae</taxon>
        <taxon>Danainae</taxon>
        <taxon>Danaini</taxon>
        <taxon>Danaina</taxon>
        <taxon>Danaus</taxon>
        <taxon>Anosia</taxon>
    </lineage>
</organism>
<feature type="compositionally biased region" description="Low complexity" evidence="1">
    <location>
        <begin position="155"/>
        <end position="170"/>
    </location>
</feature>
<reference evidence="2" key="1">
    <citation type="submission" date="2021-09" db="EMBL/GenBank/DDBJ databases">
        <authorList>
            <person name="Martin H S."/>
        </authorList>
    </citation>
    <scope>NUCLEOTIDE SEQUENCE</scope>
</reference>
<comment type="caution">
    <text evidence="2">The sequence shown here is derived from an EMBL/GenBank/DDBJ whole genome shotgun (WGS) entry which is preliminary data.</text>
</comment>
<accession>A0A8J2QU75</accession>
<evidence type="ECO:0000313" key="3">
    <source>
        <dbReference type="Proteomes" id="UP000789524"/>
    </source>
</evidence>
<name>A0A8J2QU75_9NEOP</name>
<feature type="region of interest" description="Disordered" evidence="1">
    <location>
        <begin position="105"/>
        <end position="170"/>
    </location>
</feature>
<sequence length="170" mass="18989">MSLIDHNGDHTANPHTLYRCKSSFKGLHPIKSPSQHTRSSVVTKPTVSPWLRTCVNSLLYPWPCPCSWLLYPIMLRHGGSGRWWPLWTTSGIPSWSAVVATHRPRRGGHSLTHTPDRSRAALGSDRCGSPPRGPRAPPPRRTRTLNEVRAQHTQPHTTRTPGVVPRPTVD</sequence>
<protein>
    <submittedName>
        <fullName evidence="2">(African queen) hypothetical protein</fullName>
    </submittedName>
</protein>
<dbReference type="AlphaFoldDB" id="A0A8J2QU75"/>
<dbReference type="EMBL" id="CAKASE010000057">
    <property type="protein sequence ID" value="CAG9566458.1"/>
    <property type="molecule type" value="Genomic_DNA"/>
</dbReference>
<proteinExistence type="predicted"/>
<dbReference type="OrthoDB" id="7483767at2759"/>
<evidence type="ECO:0000256" key="1">
    <source>
        <dbReference type="SAM" id="MobiDB-lite"/>
    </source>
</evidence>